<evidence type="ECO:0000313" key="1">
    <source>
        <dbReference type="EMBL" id="VDK50562.1"/>
    </source>
</evidence>
<evidence type="ECO:0000313" key="2">
    <source>
        <dbReference type="Proteomes" id="UP000281553"/>
    </source>
</evidence>
<dbReference type="Proteomes" id="UP000281553">
    <property type="component" value="Unassembled WGS sequence"/>
</dbReference>
<organism evidence="1 2">
    <name type="scientific">Dibothriocephalus latus</name>
    <name type="common">Fish tapeworm</name>
    <name type="synonym">Diphyllobothrium latum</name>
    <dbReference type="NCBI Taxonomy" id="60516"/>
    <lineage>
        <taxon>Eukaryota</taxon>
        <taxon>Metazoa</taxon>
        <taxon>Spiralia</taxon>
        <taxon>Lophotrochozoa</taxon>
        <taxon>Platyhelminthes</taxon>
        <taxon>Cestoda</taxon>
        <taxon>Eucestoda</taxon>
        <taxon>Diphyllobothriidea</taxon>
        <taxon>Diphyllobothriidae</taxon>
        <taxon>Dibothriocephalus</taxon>
    </lineage>
</organism>
<reference evidence="1 2" key="1">
    <citation type="submission" date="2018-11" db="EMBL/GenBank/DDBJ databases">
        <authorList>
            <consortium name="Pathogen Informatics"/>
        </authorList>
    </citation>
    <scope>NUCLEOTIDE SEQUENCE [LARGE SCALE GENOMIC DNA]</scope>
</reference>
<accession>A0A3P6QKH8</accession>
<sequence length="86" mass="9933">MNFSSTFFSFPIQSAHVVDGFVREFRCENKALKYYNKHIKEVCAGLKVSPQGTNILLSLPQRLSIEYRERLTELIIEDLGAKSVFY</sequence>
<dbReference type="AlphaFoldDB" id="A0A3P6QKH8"/>
<dbReference type="OrthoDB" id="6220758at2759"/>
<protein>
    <submittedName>
        <fullName evidence="1">Uncharacterized protein</fullName>
    </submittedName>
</protein>
<feature type="non-terminal residue" evidence="1">
    <location>
        <position position="86"/>
    </location>
</feature>
<keyword evidence="2" id="KW-1185">Reference proteome</keyword>
<proteinExistence type="predicted"/>
<dbReference type="EMBL" id="UYRU01014834">
    <property type="protein sequence ID" value="VDK50562.1"/>
    <property type="molecule type" value="Genomic_DNA"/>
</dbReference>
<gene>
    <name evidence="1" type="ORF">DILT_LOCUS1793</name>
</gene>
<name>A0A3P6QKH8_DIBLA</name>